<dbReference type="AlphaFoldDB" id="A0A7V1PTC5"/>
<dbReference type="InterPro" id="IPR017853">
    <property type="entry name" value="GH"/>
</dbReference>
<dbReference type="InterPro" id="IPR050226">
    <property type="entry name" value="NagZ_Beta-hexosaminidase"/>
</dbReference>
<dbReference type="SUPFAM" id="SSF51445">
    <property type="entry name" value="(Trans)glycosidases"/>
    <property type="match status" value="1"/>
</dbReference>
<sequence length="352" mass="38803">MTTEKLRAMIGQMLMFGFPGARGEELKGILDDIKKYKPGGVWLTDNNSPLGETRGNISSPQQLRELCRRLQRASAIPLFIAIDAEGGQVIRLREHAGFPATVSARYLGRRDDPRLTFRHYEAIARNLRALGVNFNLAPVVDLDLRPDNPALGGKERCFSPEAEKVIAHARAAIAAHESHNILTCLKHYPGHGSAGGDSHLGMVDITESWSGEELKPYQALIGEGYDQAVLVAHVIHRGTDERHPATLSSAHVRDGLRKRLGFTGLILSDDLNMGAIKKYYSHREMLALAINAGVDVLVHSNLNPYEGDLMGRTVEDILALVDEGRVKAEMIEQAFNRIITRKKAQLSWPAGE</sequence>
<dbReference type="PANTHER" id="PTHR30480:SF13">
    <property type="entry name" value="BETA-HEXOSAMINIDASE"/>
    <property type="match status" value="1"/>
</dbReference>
<comment type="catalytic activity">
    <reaction evidence="1">
        <text>Hydrolysis of terminal non-reducing N-acetyl-D-hexosamine residues in N-acetyl-beta-D-hexosaminides.</text>
        <dbReference type="EC" id="3.2.1.52"/>
    </reaction>
</comment>
<name>A0A7V1PTC5_CALAY</name>
<dbReference type="PANTHER" id="PTHR30480">
    <property type="entry name" value="BETA-HEXOSAMINIDASE-RELATED"/>
    <property type="match status" value="1"/>
</dbReference>
<gene>
    <name evidence="7" type="ORF">ENJ10_01295</name>
</gene>
<comment type="similarity">
    <text evidence="2">Belongs to the glycosyl hydrolase 3 family.</text>
</comment>
<keyword evidence="5" id="KW-0326">Glycosidase</keyword>
<comment type="caution">
    <text evidence="7">The sequence shown here is derived from an EMBL/GenBank/DDBJ whole genome shotgun (WGS) entry which is preliminary data.</text>
</comment>
<reference evidence="7" key="1">
    <citation type="journal article" date="2020" name="mSystems">
        <title>Genome- and Community-Level Interaction Insights into Carbon Utilization and Element Cycling Functions of Hydrothermarchaeota in Hydrothermal Sediment.</title>
        <authorList>
            <person name="Zhou Z."/>
            <person name="Liu Y."/>
            <person name="Xu W."/>
            <person name="Pan J."/>
            <person name="Luo Z.H."/>
            <person name="Li M."/>
        </authorList>
    </citation>
    <scope>NUCLEOTIDE SEQUENCE [LARGE SCALE GENOMIC DNA]</scope>
    <source>
        <strain evidence="7">HyVt-456</strain>
    </source>
</reference>
<dbReference type="GO" id="GO:0005975">
    <property type="term" value="P:carbohydrate metabolic process"/>
    <property type="evidence" value="ECO:0007669"/>
    <property type="project" value="InterPro"/>
</dbReference>
<feature type="domain" description="Glycoside hydrolase family 3 N-terminal" evidence="6">
    <location>
        <begin position="7"/>
        <end position="340"/>
    </location>
</feature>
<evidence type="ECO:0000313" key="7">
    <source>
        <dbReference type="EMBL" id="HED09300.1"/>
    </source>
</evidence>
<evidence type="ECO:0000256" key="4">
    <source>
        <dbReference type="ARBA" id="ARBA00022801"/>
    </source>
</evidence>
<dbReference type="InterPro" id="IPR036962">
    <property type="entry name" value="Glyco_hydro_3_N_sf"/>
</dbReference>
<evidence type="ECO:0000259" key="6">
    <source>
        <dbReference type="Pfam" id="PF00933"/>
    </source>
</evidence>
<dbReference type="Proteomes" id="UP000886005">
    <property type="component" value="Unassembled WGS sequence"/>
</dbReference>
<organism evidence="7">
    <name type="scientific">Caldithrix abyssi</name>
    <dbReference type="NCBI Taxonomy" id="187145"/>
    <lineage>
        <taxon>Bacteria</taxon>
        <taxon>Pseudomonadati</taxon>
        <taxon>Calditrichota</taxon>
        <taxon>Calditrichia</taxon>
        <taxon>Calditrichales</taxon>
        <taxon>Calditrichaceae</taxon>
        <taxon>Caldithrix</taxon>
    </lineage>
</organism>
<evidence type="ECO:0000256" key="3">
    <source>
        <dbReference type="ARBA" id="ARBA00012663"/>
    </source>
</evidence>
<dbReference type="InterPro" id="IPR001764">
    <property type="entry name" value="Glyco_hydro_3_N"/>
</dbReference>
<dbReference type="EC" id="3.2.1.52" evidence="3"/>
<evidence type="ECO:0000256" key="5">
    <source>
        <dbReference type="ARBA" id="ARBA00023295"/>
    </source>
</evidence>
<proteinExistence type="inferred from homology"/>
<accession>A0A7V1PTC5</accession>
<dbReference type="Gene3D" id="3.20.20.300">
    <property type="entry name" value="Glycoside hydrolase, family 3, N-terminal domain"/>
    <property type="match status" value="1"/>
</dbReference>
<dbReference type="Pfam" id="PF00933">
    <property type="entry name" value="Glyco_hydro_3"/>
    <property type="match status" value="1"/>
</dbReference>
<dbReference type="GO" id="GO:0004563">
    <property type="term" value="F:beta-N-acetylhexosaminidase activity"/>
    <property type="evidence" value="ECO:0007669"/>
    <property type="project" value="UniProtKB-EC"/>
</dbReference>
<dbReference type="GO" id="GO:0009254">
    <property type="term" value="P:peptidoglycan turnover"/>
    <property type="evidence" value="ECO:0007669"/>
    <property type="project" value="TreeGrafter"/>
</dbReference>
<evidence type="ECO:0000256" key="1">
    <source>
        <dbReference type="ARBA" id="ARBA00001231"/>
    </source>
</evidence>
<dbReference type="EMBL" id="DRLD01000033">
    <property type="protein sequence ID" value="HED09300.1"/>
    <property type="molecule type" value="Genomic_DNA"/>
</dbReference>
<protein>
    <recommendedName>
        <fullName evidence="3">beta-N-acetylhexosaminidase</fullName>
        <ecNumber evidence="3">3.2.1.52</ecNumber>
    </recommendedName>
</protein>
<evidence type="ECO:0000256" key="2">
    <source>
        <dbReference type="ARBA" id="ARBA00005336"/>
    </source>
</evidence>
<keyword evidence="4 7" id="KW-0378">Hydrolase</keyword>